<keyword evidence="2" id="KW-1185">Reference proteome</keyword>
<dbReference type="EMBL" id="CM042043">
    <property type="protein sequence ID" value="KAI3694771.1"/>
    <property type="molecule type" value="Genomic_DNA"/>
</dbReference>
<accession>A0ACB8ZB89</accession>
<protein>
    <submittedName>
        <fullName evidence="1">Uncharacterized protein</fullName>
    </submittedName>
</protein>
<reference evidence="1 2" key="2">
    <citation type="journal article" date="2022" name="Mol. Ecol. Resour.">
        <title>The genomes of chicory, endive, great burdock and yacon provide insights into Asteraceae paleo-polyploidization history and plant inulin production.</title>
        <authorList>
            <person name="Fan W."/>
            <person name="Wang S."/>
            <person name="Wang H."/>
            <person name="Wang A."/>
            <person name="Jiang F."/>
            <person name="Liu H."/>
            <person name="Zhao H."/>
            <person name="Xu D."/>
            <person name="Zhang Y."/>
        </authorList>
    </citation>
    <scope>NUCLEOTIDE SEQUENCE [LARGE SCALE GENOMIC DNA]</scope>
    <source>
        <strain evidence="2">cv. Yunnan</strain>
        <tissue evidence="1">Leaves</tissue>
    </source>
</reference>
<evidence type="ECO:0000313" key="2">
    <source>
        <dbReference type="Proteomes" id="UP001056120"/>
    </source>
</evidence>
<evidence type="ECO:0000313" key="1">
    <source>
        <dbReference type="EMBL" id="KAI3694771.1"/>
    </source>
</evidence>
<sequence>MCDFLPTVDADKHSSTVVQDDGRSKETEAMNRLDSYSYNILLEFLYVWFRLSIARNLNIYYFTYAAPSPTEPTEKEDPAVSTATVKSVANVAQTGVVVDLRIQQAKNHAIAQAQQDGSKANFRIFDSPFGNFLVPVVPTRAELGG</sequence>
<name>A0ACB8ZB89_9ASTR</name>
<proteinExistence type="predicted"/>
<comment type="caution">
    <text evidence="1">The sequence shown here is derived from an EMBL/GenBank/DDBJ whole genome shotgun (WGS) entry which is preliminary data.</text>
</comment>
<reference evidence="2" key="1">
    <citation type="journal article" date="2022" name="Mol. Ecol. Resour.">
        <title>The genomes of chicory, endive, great burdock and yacon provide insights into Asteraceae palaeo-polyploidization history and plant inulin production.</title>
        <authorList>
            <person name="Fan W."/>
            <person name="Wang S."/>
            <person name="Wang H."/>
            <person name="Wang A."/>
            <person name="Jiang F."/>
            <person name="Liu H."/>
            <person name="Zhao H."/>
            <person name="Xu D."/>
            <person name="Zhang Y."/>
        </authorList>
    </citation>
    <scope>NUCLEOTIDE SEQUENCE [LARGE SCALE GENOMIC DNA]</scope>
    <source>
        <strain evidence="2">cv. Yunnan</strain>
    </source>
</reference>
<organism evidence="1 2">
    <name type="scientific">Smallanthus sonchifolius</name>
    <dbReference type="NCBI Taxonomy" id="185202"/>
    <lineage>
        <taxon>Eukaryota</taxon>
        <taxon>Viridiplantae</taxon>
        <taxon>Streptophyta</taxon>
        <taxon>Embryophyta</taxon>
        <taxon>Tracheophyta</taxon>
        <taxon>Spermatophyta</taxon>
        <taxon>Magnoliopsida</taxon>
        <taxon>eudicotyledons</taxon>
        <taxon>Gunneridae</taxon>
        <taxon>Pentapetalae</taxon>
        <taxon>asterids</taxon>
        <taxon>campanulids</taxon>
        <taxon>Asterales</taxon>
        <taxon>Asteraceae</taxon>
        <taxon>Asteroideae</taxon>
        <taxon>Heliantheae alliance</taxon>
        <taxon>Millerieae</taxon>
        <taxon>Smallanthus</taxon>
    </lineage>
</organism>
<gene>
    <name evidence="1" type="ORF">L1987_77751</name>
</gene>
<dbReference type="Proteomes" id="UP001056120">
    <property type="component" value="Linkage Group LG26"/>
</dbReference>